<accession>A0A1T4TFE9</accession>
<dbReference type="STRING" id="225324.SAMN02745126_06147"/>
<dbReference type="Pfam" id="PF13442">
    <property type="entry name" value="Cytochrome_CBB3"/>
    <property type="match status" value="1"/>
</dbReference>
<evidence type="ECO:0000256" key="2">
    <source>
        <dbReference type="ARBA" id="ARBA00022723"/>
    </source>
</evidence>
<keyword evidence="8" id="KW-1185">Reference proteome</keyword>
<dbReference type="Proteomes" id="UP000190092">
    <property type="component" value="Unassembled WGS sequence"/>
</dbReference>
<dbReference type="GO" id="GO:0020037">
    <property type="term" value="F:heme binding"/>
    <property type="evidence" value="ECO:0007669"/>
    <property type="project" value="InterPro"/>
</dbReference>
<dbReference type="PROSITE" id="PS51007">
    <property type="entry name" value="CYTC"/>
    <property type="match status" value="1"/>
</dbReference>
<evidence type="ECO:0000313" key="7">
    <source>
        <dbReference type="EMBL" id="SKA39152.1"/>
    </source>
</evidence>
<proteinExistence type="predicted"/>
<dbReference type="InterPro" id="IPR009056">
    <property type="entry name" value="Cyt_c-like_dom"/>
</dbReference>
<organism evidence="7 8">
    <name type="scientific">Enhydrobacter aerosaccus</name>
    <dbReference type="NCBI Taxonomy" id="225324"/>
    <lineage>
        <taxon>Bacteria</taxon>
        <taxon>Pseudomonadati</taxon>
        <taxon>Pseudomonadota</taxon>
        <taxon>Alphaproteobacteria</taxon>
        <taxon>Hyphomicrobiales</taxon>
        <taxon>Enhydrobacter</taxon>
    </lineage>
</organism>
<dbReference type="InterPro" id="IPR036909">
    <property type="entry name" value="Cyt_c-like_dom_sf"/>
</dbReference>
<dbReference type="AlphaFoldDB" id="A0A1T4TFE9"/>
<name>A0A1T4TFE9_9HYPH</name>
<dbReference type="GO" id="GO:0046872">
    <property type="term" value="F:metal ion binding"/>
    <property type="evidence" value="ECO:0007669"/>
    <property type="project" value="UniProtKB-KW"/>
</dbReference>
<dbReference type="Gene3D" id="1.10.760.10">
    <property type="entry name" value="Cytochrome c-like domain"/>
    <property type="match status" value="1"/>
</dbReference>
<protein>
    <submittedName>
        <fullName evidence="7">Cytochrome c, mono-and diheme variants</fullName>
    </submittedName>
</protein>
<feature type="domain" description="Cytochrome c" evidence="6">
    <location>
        <begin position="192"/>
        <end position="280"/>
    </location>
</feature>
<keyword evidence="3 4" id="KW-0408">Iron</keyword>
<dbReference type="SUPFAM" id="SSF46626">
    <property type="entry name" value="Cytochrome c"/>
    <property type="match status" value="1"/>
</dbReference>
<gene>
    <name evidence="7" type="ORF">SAMN02745126_06147</name>
</gene>
<sequence length="284" mass="30552">MSAGIDARGRLAAILLVIALAAGFVCSAQAQTLTLADRQASKTFALQVLLADPAVRQVTIAEDPVYHRSMTYRAIPMADFLKGLTIGDDDYVQARAVDNFSVSIPARLLKGGAGSDARAYLAIDDPASPWPPLPGKADGKSAGPFSIVWQIGGKADVSSEYWAYQLVALTVTDSPFKRWPGLAVADSVPAADPIRRGLDRFVVVCMACHRFGGAGEADQGPDLAVPMNPVDYFKPEALRKLLRDPASVRTWPEQKMPAFGPDTLPDDDIDAIVAWLAYKARERK</sequence>
<keyword evidence="5" id="KW-0732">Signal</keyword>
<evidence type="ECO:0000259" key="6">
    <source>
        <dbReference type="PROSITE" id="PS51007"/>
    </source>
</evidence>
<reference evidence="8" key="1">
    <citation type="submission" date="2017-02" db="EMBL/GenBank/DDBJ databases">
        <authorList>
            <person name="Varghese N."/>
            <person name="Submissions S."/>
        </authorList>
    </citation>
    <scope>NUCLEOTIDE SEQUENCE [LARGE SCALE GENOMIC DNA]</scope>
    <source>
        <strain evidence="8">ATCC 27094</strain>
    </source>
</reference>
<keyword evidence="2 4" id="KW-0479">Metal-binding</keyword>
<evidence type="ECO:0000256" key="4">
    <source>
        <dbReference type="PROSITE-ProRule" id="PRU00433"/>
    </source>
</evidence>
<dbReference type="EMBL" id="FUWJ01000017">
    <property type="protein sequence ID" value="SKA39152.1"/>
    <property type="molecule type" value="Genomic_DNA"/>
</dbReference>
<feature type="signal peptide" evidence="5">
    <location>
        <begin position="1"/>
        <end position="30"/>
    </location>
</feature>
<evidence type="ECO:0000256" key="3">
    <source>
        <dbReference type="ARBA" id="ARBA00023004"/>
    </source>
</evidence>
<evidence type="ECO:0000256" key="5">
    <source>
        <dbReference type="SAM" id="SignalP"/>
    </source>
</evidence>
<keyword evidence="1 4" id="KW-0349">Heme</keyword>
<feature type="chain" id="PRO_5012617238" evidence="5">
    <location>
        <begin position="31"/>
        <end position="284"/>
    </location>
</feature>
<evidence type="ECO:0000313" key="8">
    <source>
        <dbReference type="Proteomes" id="UP000190092"/>
    </source>
</evidence>
<dbReference type="GO" id="GO:0009055">
    <property type="term" value="F:electron transfer activity"/>
    <property type="evidence" value="ECO:0007669"/>
    <property type="project" value="InterPro"/>
</dbReference>
<evidence type="ECO:0000256" key="1">
    <source>
        <dbReference type="ARBA" id="ARBA00022617"/>
    </source>
</evidence>